<name>A0A7W5Z107_9HYPH</name>
<sequence length="366" mass="39015">MIRIVSLVVAFGMASGAALAQDATPHATQPSSVSLIGEVRLPTQLSIAGVPFGGISGLNYNPEEGLFYAISDDRAEYGPARFYKLRIDITPAGITQLDIVDTVPLTDSNGRAFARGDVDPEGISLDPRRPGVLVWANEGDLAGTPAVIEAGMDGRERRRFELPAYYTPDAEKQTGIRNNAAFEGLSHAPGGGRLFAAMEGSLLQDGPPASTRDGSLTRILAFNPQTAKPVAEYAYRTTPVPRASKSLRPADNGVSAILALDDDRLLVVERSYASGYGNTIQVFEATTAGATDVLGRPAIAGTTFEPVTKKHLFTLEEGTFGLDMDNIESITFGPEINGRKTLVLASDNNFNPRGQITQFIVLAYDP</sequence>
<feature type="chain" id="PRO_5031305502" description="Phytase-like domain-containing protein" evidence="1">
    <location>
        <begin position="21"/>
        <end position="366"/>
    </location>
</feature>
<reference evidence="3 4" key="1">
    <citation type="submission" date="2020-08" db="EMBL/GenBank/DDBJ databases">
        <title>Genomic Encyclopedia of Type Strains, Phase IV (KMG-IV): sequencing the most valuable type-strain genomes for metagenomic binning, comparative biology and taxonomic classification.</title>
        <authorList>
            <person name="Goeker M."/>
        </authorList>
    </citation>
    <scope>NUCLEOTIDE SEQUENCE [LARGE SCALE GENOMIC DNA]</scope>
    <source>
        <strain evidence="3 4">DSM 28760</strain>
    </source>
</reference>
<evidence type="ECO:0000259" key="2">
    <source>
        <dbReference type="Pfam" id="PF13449"/>
    </source>
</evidence>
<organism evidence="3 4">
    <name type="scientific">Pseudochelatococcus contaminans</name>
    <dbReference type="NCBI Taxonomy" id="1538103"/>
    <lineage>
        <taxon>Bacteria</taxon>
        <taxon>Pseudomonadati</taxon>
        <taxon>Pseudomonadota</taxon>
        <taxon>Alphaproteobacteria</taxon>
        <taxon>Hyphomicrobiales</taxon>
        <taxon>Chelatococcaceae</taxon>
        <taxon>Pseudochelatococcus</taxon>
    </lineage>
</organism>
<dbReference type="Pfam" id="PF13449">
    <property type="entry name" value="Phytase-like"/>
    <property type="match status" value="1"/>
</dbReference>
<keyword evidence="4" id="KW-1185">Reference proteome</keyword>
<protein>
    <recommendedName>
        <fullName evidence="2">Phytase-like domain-containing protein</fullName>
    </recommendedName>
</protein>
<comment type="caution">
    <text evidence="3">The sequence shown here is derived from an EMBL/GenBank/DDBJ whole genome shotgun (WGS) entry which is preliminary data.</text>
</comment>
<accession>A0A7W5Z107</accession>
<dbReference type="RefSeq" id="WP_183750083.1">
    <property type="nucleotide sequence ID" value="NZ_JACICC010000001.1"/>
</dbReference>
<evidence type="ECO:0000256" key="1">
    <source>
        <dbReference type="SAM" id="SignalP"/>
    </source>
</evidence>
<dbReference type="Proteomes" id="UP000537592">
    <property type="component" value="Unassembled WGS sequence"/>
</dbReference>
<evidence type="ECO:0000313" key="3">
    <source>
        <dbReference type="EMBL" id="MBB3808032.1"/>
    </source>
</evidence>
<dbReference type="PANTHER" id="PTHR37957:SF1">
    <property type="entry name" value="PHYTASE-LIKE DOMAIN-CONTAINING PROTEIN"/>
    <property type="match status" value="1"/>
</dbReference>
<dbReference type="PANTHER" id="PTHR37957">
    <property type="entry name" value="BLR7070 PROTEIN"/>
    <property type="match status" value="1"/>
</dbReference>
<feature type="domain" description="Phytase-like" evidence="2">
    <location>
        <begin position="51"/>
        <end position="350"/>
    </location>
</feature>
<dbReference type="EMBL" id="JACICC010000001">
    <property type="protein sequence ID" value="MBB3808032.1"/>
    <property type="molecule type" value="Genomic_DNA"/>
</dbReference>
<feature type="signal peptide" evidence="1">
    <location>
        <begin position="1"/>
        <end position="20"/>
    </location>
</feature>
<dbReference type="AlphaFoldDB" id="A0A7W5Z107"/>
<gene>
    <name evidence="3" type="ORF">FHS81_000086</name>
</gene>
<keyword evidence="1" id="KW-0732">Signal</keyword>
<evidence type="ECO:0000313" key="4">
    <source>
        <dbReference type="Proteomes" id="UP000537592"/>
    </source>
</evidence>
<proteinExistence type="predicted"/>
<dbReference type="InterPro" id="IPR027372">
    <property type="entry name" value="Phytase-like_dom"/>
</dbReference>